<dbReference type="SFLD" id="SFLDG01121">
    <property type="entry name" value="Diphthamide_biosynthesis"/>
    <property type="match status" value="1"/>
</dbReference>
<dbReference type="EC" id="1.5.1.1" evidence="29"/>
<dbReference type="Pfam" id="PF01866">
    <property type="entry name" value="Diphthamide_syn"/>
    <property type="match status" value="1"/>
</dbReference>
<evidence type="ECO:0000313" key="31">
    <source>
        <dbReference type="EMBL" id="CAD7244786.1"/>
    </source>
</evidence>
<evidence type="ECO:0000256" key="27">
    <source>
        <dbReference type="ARBA" id="ARBA00093273"/>
    </source>
</evidence>
<dbReference type="FunFam" id="3.40.50.720:FF:000241">
    <property type="entry name" value="ketimine reductase mu-crystallin"/>
    <property type="match status" value="1"/>
</dbReference>
<dbReference type="PANTHER" id="PTHR10762">
    <property type="entry name" value="DIPHTHAMIDE BIOSYNTHESIS PROTEIN"/>
    <property type="match status" value="1"/>
</dbReference>
<evidence type="ECO:0000256" key="18">
    <source>
        <dbReference type="ARBA" id="ARBA00093190"/>
    </source>
</evidence>
<evidence type="ECO:0000256" key="17">
    <source>
        <dbReference type="ARBA" id="ARBA00048403"/>
    </source>
</evidence>
<dbReference type="EMBL" id="LR900227">
    <property type="protein sequence ID" value="CAD7244786.1"/>
    <property type="molecule type" value="Genomic_DNA"/>
</dbReference>
<protein>
    <recommendedName>
        <fullName evidence="7">2-(3-amino-3-carboxypropyl)histidine synthase subunit 1</fullName>
        <ecNumber evidence="29">1.5.1.1</ecNumber>
        <ecNumber evidence="5">1.5.1.25</ecNumber>
        <ecNumber evidence="4">2.5.1.108</ecNumber>
    </recommendedName>
    <alternativeName>
        <fullName evidence="30">1-piperideine-2-carboxylate/1-pyrroline-2-carboxylate reductase</fullName>
    </alternativeName>
    <alternativeName>
        <fullName evidence="14">Diphthamide biosynthesis protein 1</fullName>
    </alternativeName>
    <alternativeName>
        <fullName evidence="15">Diphtheria toxin resistance protein 1</fullName>
    </alternativeName>
    <alternativeName>
        <fullName evidence="6">Ketimine reductase mu-crystallin</fullName>
    </alternativeName>
    <alternativeName>
        <fullName evidence="16">NADP-regulated thyroid-hormone-binding protein</fullName>
    </alternativeName>
    <alternativeName>
        <fullName evidence="13">S-adenosyl-L-methionine:L-histidine 3-amino-3-carboxypropyltransferase 1</fullName>
    </alternativeName>
</protein>
<dbReference type="InterPro" id="IPR016435">
    <property type="entry name" value="DPH1/DPH2"/>
</dbReference>
<keyword evidence="8" id="KW-0808">Transferase</keyword>
<dbReference type="InterPro" id="IPR042263">
    <property type="entry name" value="DPH1/DPH2_1"/>
</dbReference>
<evidence type="ECO:0000313" key="32">
    <source>
        <dbReference type="Proteomes" id="UP000677054"/>
    </source>
</evidence>
<sequence length="750" mass="82615">MCLASMNLPHAHCSSLHHCIITQWNLTSTLITSGVYYDFIMAEAESSSLESPMKIVVAKDPKRFRPTGDKIKVLNRIPDDILNDAELQAAMKSLPENYTFEIPKTIWKIREAKAKCVALQMPEGLLIFATTISDIIQHFTGAETVIMGDVTYGACCVDDFTARLLGADFMVHYGHSCLIPINVTSGIKMLYVFVEIRIDVVHLIETVKYNFKKGTKLMLVSTVQFLSALHALKAELMQEGYEVLVPQSRPLSAGEVLGCTAPTVSAEDAQVLLYVGDGRFHLEAAMIANPSLEAYRYDPYSRILSRERYDHSKMKSMRLHSIEQAAQAKTFGLILGTLGRQGNPKVLQNLEDQLKAHGKECIIFLMSEIFPSKLDLIPSIDAWVQVACPRLSIDWGHAFSRPLLTPYECMVALKTTEWKDNYPMDFYANSFLKCIPGIMKYIKEATVQEFLQYKTLVPAIEEAMKLFSLKSPDVVQPVRSSITVEKHNGWMGVMPSYYGNGEIFATKVVCVYPNNKEKGLPTIPAYILLMDARCGSLLAVMEGETITAMRTAAASVVATKHLAKSTQVLAVIGSGIQANNHCHAFREMFDIKQIRIWNHRAEGAKALAQKLGKGSIHCSSVNETVKGSDVIITATSSSKPLLFKASVPPHAHINAVGAAQPTWQELDPYLVQMSDLYVDSKEGALKESGDVILSSASIKAEIGEVIAGLFNPARDGTMPTIYKSLGLAIQDAVAAKLVYEECSKKSGSAL</sequence>
<dbReference type="FunFam" id="3.40.50.11850:FF:000002">
    <property type="entry name" value="2-(3-amino-3-carboxypropyl)histidine synthase subunit 1"/>
    <property type="match status" value="1"/>
</dbReference>
<evidence type="ECO:0000256" key="1">
    <source>
        <dbReference type="ARBA" id="ARBA00001966"/>
    </source>
</evidence>
<keyword evidence="12" id="KW-0411">Iron-sulfur</keyword>
<comment type="catalytic activity">
    <reaction evidence="20">
        <text>L-proline + NADP(+) = 1-pyrroline-2-carboxylate + NADPH + H(+)</text>
        <dbReference type="Rhea" id="RHEA:20317"/>
        <dbReference type="ChEBI" id="CHEBI:15378"/>
        <dbReference type="ChEBI" id="CHEBI:39785"/>
        <dbReference type="ChEBI" id="CHEBI:57783"/>
        <dbReference type="ChEBI" id="CHEBI:58349"/>
        <dbReference type="ChEBI" id="CHEBI:60039"/>
        <dbReference type="EC" id="1.5.1.1"/>
    </reaction>
    <physiologicalReaction direction="right-to-left" evidence="20">
        <dbReference type="Rhea" id="RHEA:20319"/>
    </physiologicalReaction>
</comment>
<dbReference type="GO" id="GO:0050241">
    <property type="term" value="F:pyrroline-2-carboxylate reductase activity"/>
    <property type="evidence" value="ECO:0007669"/>
    <property type="project" value="UniProtKB-EC"/>
</dbReference>
<dbReference type="GO" id="GO:0090560">
    <property type="term" value="F:2-(3-amino-3-carboxypropyl)histidine synthase activity"/>
    <property type="evidence" value="ECO:0007669"/>
    <property type="project" value="UniProtKB-EC"/>
</dbReference>
<evidence type="ECO:0000256" key="3">
    <source>
        <dbReference type="ARBA" id="ARBA00010173"/>
    </source>
</evidence>
<accession>A0A7R9A618</accession>
<dbReference type="EC" id="1.5.1.25" evidence="5"/>
<comment type="catalytic activity">
    <reaction evidence="19">
        <text>Delta(2)-thiazoline-2-carboxylate + NADPH + 2 H(+) = L-thiazolidine-2-carboxylate + NADP(+)</text>
        <dbReference type="Rhea" id="RHEA:68072"/>
        <dbReference type="ChEBI" id="CHEBI:15378"/>
        <dbReference type="ChEBI" id="CHEBI:57783"/>
        <dbReference type="ChEBI" id="CHEBI:58349"/>
        <dbReference type="ChEBI" id="CHEBI:176895"/>
        <dbReference type="ChEBI" id="CHEBI:176896"/>
    </reaction>
    <physiologicalReaction direction="left-to-right" evidence="19">
        <dbReference type="Rhea" id="RHEA:68073"/>
    </physiologicalReaction>
</comment>
<evidence type="ECO:0000256" key="30">
    <source>
        <dbReference type="ARBA" id="ARBA00093650"/>
    </source>
</evidence>
<dbReference type="Gene3D" id="3.30.1780.10">
    <property type="entry name" value="ornithine cyclodeaminase, domain 1"/>
    <property type="match status" value="1"/>
</dbReference>
<evidence type="ECO:0000256" key="5">
    <source>
        <dbReference type="ARBA" id="ARBA00012883"/>
    </source>
</evidence>
<dbReference type="GO" id="GO:0017183">
    <property type="term" value="P:protein histidyl modification to diphthamide"/>
    <property type="evidence" value="ECO:0007669"/>
    <property type="project" value="UniProtKB-UniPathway"/>
</dbReference>
<evidence type="ECO:0000256" key="7">
    <source>
        <dbReference type="ARBA" id="ARBA00021915"/>
    </source>
</evidence>
<keyword evidence="9" id="KW-0949">S-adenosyl-L-methionine</keyword>
<dbReference type="EC" id="2.5.1.108" evidence="4"/>
<evidence type="ECO:0000256" key="12">
    <source>
        <dbReference type="ARBA" id="ARBA00023014"/>
    </source>
</evidence>
<evidence type="ECO:0000256" key="26">
    <source>
        <dbReference type="ARBA" id="ARBA00093264"/>
    </source>
</evidence>
<evidence type="ECO:0000256" key="4">
    <source>
        <dbReference type="ARBA" id="ARBA00012221"/>
    </source>
</evidence>
<comment type="cofactor">
    <cofactor evidence="1">
        <name>[4Fe-4S] cluster</name>
        <dbReference type="ChEBI" id="CHEBI:49883"/>
    </cofactor>
</comment>
<dbReference type="Gene3D" id="3.40.50.11860">
    <property type="entry name" value="Diphthamide synthesis DPH1/DPH2 domain 3"/>
    <property type="match status" value="1"/>
</dbReference>
<comment type="catalytic activity">
    <reaction evidence="18">
        <text>L-pipecolate + NAD(+) = Delta(1)-piperideine-2-carboxylate + NADH + H(+)</text>
        <dbReference type="Rhea" id="RHEA:30807"/>
        <dbReference type="ChEBI" id="CHEBI:15378"/>
        <dbReference type="ChEBI" id="CHEBI:57540"/>
        <dbReference type="ChEBI" id="CHEBI:57945"/>
        <dbReference type="ChEBI" id="CHEBI:61185"/>
        <dbReference type="ChEBI" id="CHEBI:77631"/>
        <dbReference type="EC" id="1.5.1.1"/>
    </reaction>
    <physiologicalReaction direction="right-to-left" evidence="18">
        <dbReference type="Rhea" id="RHEA:30809"/>
    </physiologicalReaction>
</comment>
<evidence type="ECO:0000256" key="29">
    <source>
        <dbReference type="ARBA" id="ARBA00093598"/>
    </source>
</evidence>
<evidence type="ECO:0000256" key="15">
    <source>
        <dbReference type="ARBA" id="ARBA00032789"/>
    </source>
</evidence>
<dbReference type="FunFam" id="3.40.50.11840:FF:000001">
    <property type="entry name" value="2-(3-amino-3-carboxypropyl)histidine synthase subunit 1"/>
    <property type="match status" value="1"/>
</dbReference>
<organism evidence="31">
    <name type="scientific">Darwinula stevensoni</name>
    <dbReference type="NCBI Taxonomy" id="69355"/>
    <lineage>
        <taxon>Eukaryota</taxon>
        <taxon>Metazoa</taxon>
        <taxon>Ecdysozoa</taxon>
        <taxon>Arthropoda</taxon>
        <taxon>Crustacea</taxon>
        <taxon>Oligostraca</taxon>
        <taxon>Ostracoda</taxon>
        <taxon>Podocopa</taxon>
        <taxon>Podocopida</taxon>
        <taxon>Darwinulocopina</taxon>
        <taxon>Darwinuloidea</taxon>
        <taxon>Darwinulidae</taxon>
        <taxon>Darwinula</taxon>
    </lineage>
</organism>
<dbReference type="InterPro" id="IPR042264">
    <property type="entry name" value="DPH1/DPH2_2"/>
</dbReference>
<comment type="similarity">
    <text evidence="3">Belongs to the DPH1/DPH2 family. DPH1 subfamily.</text>
</comment>
<dbReference type="PANTHER" id="PTHR10762:SF1">
    <property type="entry name" value="2-(3-AMINO-3-CARBOXYPROPYL)HISTIDINE SYNTHASE SUBUNIT 1"/>
    <property type="match status" value="1"/>
</dbReference>
<comment type="catalytic activity">
    <reaction evidence="24">
        <text>(S)-cystathionine ketimine + NADH + 2 H(+) = (3R,5S)-2,3,5,6,7-pentahydro-1,4-thiazepine-3,5-dicarboxylate + NAD(+)</text>
        <dbReference type="Rhea" id="RHEA:68032"/>
        <dbReference type="ChEBI" id="CHEBI:15378"/>
        <dbReference type="ChEBI" id="CHEBI:57540"/>
        <dbReference type="ChEBI" id="CHEBI:57945"/>
        <dbReference type="ChEBI" id="CHEBI:176808"/>
        <dbReference type="ChEBI" id="CHEBI:176810"/>
    </reaction>
    <physiologicalReaction direction="left-to-right" evidence="24">
        <dbReference type="Rhea" id="RHEA:68033"/>
    </physiologicalReaction>
</comment>
<evidence type="ECO:0000256" key="16">
    <source>
        <dbReference type="ARBA" id="ARBA00033420"/>
    </source>
</evidence>
<evidence type="ECO:0000256" key="24">
    <source>
        <dbReference type="ARBA" id="ARBA00093250"/>
    </source>
</evidence>
<dbReference type="GO" id="GO:0047127">
    <property type="term" value="F:thiomorpholine-carboxylate dehydrogenase activity"/>
    <property type="evidence" value="ECO:0007669"/>
    <property type="project" value="UniProtKB-EC"/>
</dbReference>
<evidence type="ECO:0000256" key="13">
    <source>
        <dbReference type="ARBA" id="ARBA00031690"/>
    </source>
</evidence>
<dbReference type="UniPathway" id="UPA00559"/>
<dbReference type="Gene3D" id="3.40.50.720">
    <property type="entry name" value="NAD(P)-binding Rossmann-like Domain"/>
    <property type="match status" value="1"/>
</dbReference>
<dbReference type="EMBL" id="CAJPEV010000710">
    <property type="protein sequence ID" value="CAG0887820.1"/>
    <property type="molecule type" value="Genomic_DNA"/>
</dbReference>
<dbReference type="OrthoDB" id="1649088at2759"/>
<comment type="pathway">
    <text evidence="2">Protein modification; peptidyl-diphthamide biosynthesis.</text>
</comment>
<dbReference type="Gene3D" id="3.40.50.11840">
    <property type="entry name" value="Diphthamide synthesis DPH1/DPH2 domain 1"/>
    <property type="match status" value="1"/>
</dbReference>
<dbReference type="InterPro" id="IPR023401">
    <property type="entry name" value="ODC_N"/>
</dbReference>
<dbReference type="InterPro" id="IPR003462">
    <property type="entry name" value="ODC_Mu_crystall"/>
</dbReference>
<dbReference type="Pfam" id="PF02423">
    <property type="entry name" value="OCD_Mu_crystall"/>
    <property type="match status" value="1"/>
</dbReference>
<comment type="catalytic activity">
    <reaction evidence="27">
        <text>L-pipecolate + NADP(+) = Delta(1)-piperideine-2-carboxylate + NADPH + H(+)</text>
        <dbReference type="Rhea" id="RHEA:12524"/>
        <dbReference type="ChEBI" id="CHEBI:15378"/>
        <dbReference type="ChEBI" id="CHEBI:57783"/>
        <dbReference type="ChEBI" id="CHEBI:58349"/>
        <dbReference type="ChEBI" id="CHEBI:61185"/>
        <dbReference type="ChEBI" id="CHEBI:77631"/>
        <dbReference type="EC" id="1.5.1.1"/>
    </reaction>
    <physiologicalReaction direction="right-to-left" evidence="27">
        <dbReference type="Rhea" id="RHEA:12526"/>
    </physiologicalReaction>
</comment>
<dbReference type="GO" id="GO:0046872">
    <property type="term" value="F:metal ion binding"/>
    <property type="evidence" value="ECO:0007669"/>
    <property type="project" value="UniProtKB-KW"/>
</dbReference>
<dbReference type="GO" id="GO:0051536">
    <property type="term" value="F:iron-sulfur cluster binding"/>
    <property type="evidence" value="ECO:0007669"/>
    <property type="project" value="UniProtKB-KW"/>
</dbReference>
<dbReference type="AlphaFoldDB" id="A0A7R9A618"/>
<evidence type="ECO:0000256" key="14">
    <source>
        <dbReference type="ARBA" id="ARBA00032574"/>
    </source>
</evidence>
<evidence type="ECO:0000256" key="22">
    <source>
        <dbReference type="ARBA" id="ARBA00093227"/>
    </source>
</evidence>
<evidence type="ECO:0000256" key="2">
    <source>
        <dbReference type="ARBA" id="ARBA00005156"/>
    </source>
</evidence>
<keyword evidence="10" id="KW-0479">Metal-binding</keyword>
<dbReference type="SUPFAM" id="SSF51735">
    <property type="entry name" value="NAD(P)-binding Rossmann-fold domains"/>
    <property type="match status" value="1"/>
</dbReference>
<dbReference type="NCBIfam" id="TIGR00322">
    <property type="entry name" value="diphth2_R"/>
    <property type="match status" value="1"/>
</dbReference>
<comment type="catalytic activity">
    <reaction evidence="17">
        <text>L-histidyl-[translation elongation factor 2] + S-adenosyl-L-methionine = 2-[(3S)-amino-3-carboxypropyl]-L-histidyl-[translation elongation factor 2] + S-methyl-5'-thioadenosine + H(+)</text>
        <dbReference type="Rhea" id="RHEA:36783"/>
        <dbReference type="Rhea" id="RHEA-COMP:9748"/>
        <dbReference type="Rhea" id="RHEA-COMP:9749"/>
        <dbReference type="ChEBI" id="CHEBI:15378"/>
        <dbReference type="ChEBI" id="CHEBI:17509"/>
        <dbReference type="ChEBI" id="CHEBI:29979"/>
        <dbReference type="ChEBI" id="CHEBI:59789"/>
        <dbReference type="ChEBI" id="CHEBI:73995"/>
        <dbReference type="EC" id="2.5.1.108"/>
    </reaction>
</comment>
<evidence type="ECO:0000256" key="25">
    <source>
        <dbReference type="ARBA" id="ARBA00093263"/>
    </source>
</evidence>
<dbReference type="Gene3D" id="3.40.50.11850">
    <property type="entry name" value="Diphthamide synthesis DPH1/DPH2 domain 2"/>
    <property type="match status" value="1"/>
</dbReference>
<reference evidence="31" key="1">
    <citation type="submission" date="2020-11" db="EMBL/GenBank/DDBJ databases">
        <authorList>
            <person name="Tran Van P."/>
        </authorList>
    </citation>
    <scope>NUCLEOTIDE SEQUENCE</scope>
</reference>
<comment type="catalytic activity">
    <reaction evidence="21">
        <text>(3R)-1,4-thiomorpholine-3-carboxylate + NAD(+) = 3,4-dehydrothiomorpholine-3-carboxylate + NADH + 2 H(+)</text>
        <dbReference type="Rhea" id="RHEA:12504"/>
        <dbReference type="ChEBI" id="CHEBI:15378"/>
        <dbReference type="ChEBI" id="CHEBI:57540"/>
        <dbReference type="ChEBI" id="CHEBI:57945"/>
        <dbReference type="ChEBI" id="CHEBI:58517"/>
        <dbReference type="ChEBI" id="CHEBI:176873"/>
        <dbReference type="EC" id="1.5.1.25"/>
    </reaction>
    <physiologicalReaction direction="right-to-left" evidence="21">
        <dbReference type="Rhea" id="RHEA:12506"/>
    </physiologicalReaction>
</comment>
<dbReference type="Proteomes" id="UP000677054">
    <property type="component" value="Unassembled WGS sequence"/>
</dbReference>
<evidence type="ECO:0000256" key="19">
    <source>
        <dbReference type="ARBA" id="ARBA00093197"/>
    </source>
</evidence>
<evidence type="ECO:0000256" key="6">
    <source>
        <dbReference type="ARBA" id="ARBA00015173"/>
    </source>
</evidence>
<keyword evidence="11" id="KW-0408">Iron</keyword>
<evidence type="ECO:0000256" key="10">
    <source>
        <dbReference type="ARBA" id="ARBA00022723"/>
    </source>
</evidence>
<comment type="catalytic activity">
    <reaction evidence="26">
        <text>L-proline + NAD(+) = 1-pyrroline-2-carboxylate + NADH + H(+)</text>
        <dbReference type="Rhea" id="RHEA:20321"/>
        <dbReference type="ChEBI" id="CHEBI:15378"/>
        <dbReference type="ChEBI" id="CHEBI:39785"/>
        <dbReference type="ChEBI" id="CHEBI:57540"/>
        <dbReference type="ChEBI" id="CHEBI:57945"/>
        <dbReference type="ChEBI" id="CHEBI:60039"/>
        <dbReference type="EC" id="1.5.1.1"/>
    </reaction>
    <physiologicalReaction direction="right-to-left" evidence="26">
        <dbReference type="Rhea" id="RHEA:20323"/>
    </physiologicalReaction>
</comment>
<evidence type="ECO:0000256" key="20">
    <source>
        <dbReference type="ARBA" id="ARBA00093203"/>
    </source>
</evidence>
<evidence type="ECO:0000256" key="9">
    <source>
        <dbReference type="ARBA" id="ARBA00022691"/>
    </source>
</evidence>
<evidence type="ECO:0000256" key="23">
    <source>
        <dbReference type="ARBA" id="ARBA00093248"/>
    </source>
</evidence>
<dbReference type="FunFam" id="3.40.50.11860:FF:000002">
    <property type="entry name" value="2-(3-amino-3-carboxypropyl)histidine synthase subunit 1"/>
    <property type="match status" value="1"/>
</dbReference>
<evidence type="ECO:0000256" key="8">
    <source>
        <dbReference type="ARBA" id="ARBA00022679"/>
    </source>
</evidence>
<dbReference type="SFLD" id="SFLDS00032">
    <property type="entry name" value="Radical_SAM_3-amino-3-carboxyp"/>
    <property type="match status" value="1"/>
</dbReference>
<evidence type="ECO:0000256" key="11">
    <source>
        <dbReference type="ARBA" id="ARBA00023004"/>
    </source>
</evidence>
<gene>
    <name evidence="31" type="ORF">DSTB1V02_LOCUS4673</name>
</gene>
<evidence type="ECO:0000256" key="21">
    <source>
        <dbReference type="ARBA" id="ARBA00093226"/>
    </source>
</evidence>
<evidence type="ECO:0000256" key="28">
    <source>
        <dbReference type="ARBA" id="ARBA00093567"/>
    </source>
</evidence>
<dbReference type="InterPro" id="IPR042265">
    <property type="entry name" value="DPH1/DPH2_3"/>
</dbReference>
<name>A0A7R9A618_9CRUS</name>
<comment type="catalytic activity">
    <reaction evidence="23">
        <text>(R)-lanthionine ketimine + NADPH + 2 H(+) = (3R,5R)-1,4-thiomorpholine-3,5-dicarboxylate + NADP(+)</text>
        <dbReference type="Rhea" id="RHEA:68040"/>
        <dbReference type="ChEBI" id="CHEBI:15378"/>
        <dbReference type="ChEBI" id="CHEBI:57783"/>
        <dbReference type="ChEBI" id="CHEBI:58349"/>
        <dbReference type="ChEBI" id="CHEBI:176891"/>
        <dbReference type="ChEBI" id="CHEBI:176892"/>
    </reaction>
    <physiologicalReaction direction="left-to-right" evidence="23">
        <dbReference type="Rhea" id="RHEA:68041"/>
    </physiologicalReaction>
</comment>
<proteinExistence type="inferred from homology"/>
<keyword evidence="32" id="KW-1185">Reference proteome</keyword>
<comment type="catalytic activity">
    <reaction evidence="22">
        <text>(S)-cystathionine ketimine + NADPH + 2 H(+) = (3R,5S)-2,3,5,6,7-pentahydro-1,4-thiazepine-3,5-dicarboxylate + NADP(+)</text>
        <dbReference type="Rhea" id="RHEA:68036"/>
        <dbReference type="ChEBI" id="CHEBI:15378"/>
        <dbReference type="ChEBI" id="CHEBI:57783"/>
        <dbReference type="ChEBI" id="CHEBI:58349"/>
        <dbReference type="ChEBI" id="CHEBI:176808"/>
        <dbReference type="ChEBI" id="CHEBI:176810"/>
    </reaction>
    <physiologicalReaction direction="left-to-right" evidence="22">
        <dbReference type="Rhea" id="RHEA:68037"/>
    </physiologicalReaction>
</comment>
<comment type="subunit">
    <text evidence="28">Homodimer. Binds the thyroid hormone triiodothyronine (T3); T3 binding inhibits enzymatic activity.</text>
</comment>
<dbReference type="InterPro" id="IPR036291">
    <property type="entry name" value="NAD(P)-bd_dom_sf"/>
</dbReference>
<comment type="catalytic activity">
    <reaction evidence="25">
        <text>(3R)-1,4-thiomorpholine-3-carboxylate + NADP(+) = 3,4-dehydrothiomorpholine-3-carboxylate + NADPH + 2 H(+)</text>
        <dbReference type="Rhea" id="RHEA:12500"/>
        <dbReference type="ChEBI" id="CHEBI:15378"/>
        <dbReference type="ChEBI" id="CHEBI:57783"/>
        <dbReference type="ChEBI" id="CHEBI:58349"/>
        <dbReference type="ChEBI" id="CHEBI:58517"/>
        <dbReference type="ChEBI" id="CHEBI:176873"/>
        <dbReference type="EC" id="1.5.1.25"/>
    </reaction>
    <physiologicalReaction direction="right-to-left" evidence="25">
        <dbReference type="Rhea" id="RHEA:12502"/>
    </physiologicalReaction>
</comment>